<reference evidence="1" key="1">
    <citation type="submission" date="2020-10" db="EMBL/GenBank/DDBJ databases">
        <title>Mucilaginibacter mali sp. nov., isolated from rhizosphere soil of apple orchard.</title>
        <authorList>
            <person name="Lee J.-S."/>
            <person name="Kim H.S."/>
            <person name="Kim J.-S."/>
        </authorList>
    </citation>
    <scope>NUCLEOTIDE SEQUENCE</scope>
    <source>
        <strain evidence="1">KCTC 22746</strain>
    </source>
</reference>
<evidence type="ECO:0000313" key="1">
    <source>
        <dbReference type="EMBL" id="MBE9663418.1"/>
    </source>
</evidence>
<keyword evidence="2" id="KW-1185">Reference proteome</keyword>
<dbReference type="EMBL" id="JADFFL010000006">
    <property type="protein sequence ID" value="MBE9663418.1"/>
    <property type="molecule type" value="Genomic_DNA"/>
</dbReference>
<organism evidence="1 2">
    <name type="scientific">Mucilaginibacter myungsuensis</name>
    <dbReference type="NCBI Taxonomy" id="649104"/>
    <lineage>
        <taxon>Bacteria</taxon>
        <taxon>Pseudomonadati</taxon>
        <taxon>Bacteroidota</taxon>
        <taxon>Sphingobacteriia</taxon>
        <taxon>Sphingobacteriales</taxon>
        <taxon>Sphingobacteriaceae</taxon>
        <taxon>Mucilaginibacter</taxon>
    </lineage>
</organism>
<accession>A0A929KZP3</accession>
<dbReference type="Proteomes" id="UP000622475">
    <property type="component" value="Unassembled WGS sequence"/>
</dbReference>
<protein>
    <submittedName>
        <fullName evidence="1">Uncharacterized protein</fullName>
    </submittedName>
</protein>
<comment type="caution">
    <text evidence="1">The sequence shown here is derived from an EMBL/GenBank/DDBJ whole genome shotgun (WGS) entry which is preliminary data.</text>
</comment>
<dbReference type="AlphaFoldDB" id="A0A929KZP3"/>
<evidence type="ECO:0000313" key="2">
    <source>
        <dbReference type="Proteomes" id="UP000622475"/>
    </source>
</evidence>
<name>A0A929KZP3_9SPHI</name>
<dbReference type="RefSeq" id="WP_194112651.1">
    <property type="nucleotide sequence ID" value="NZ_JADFFL010000006.1"/>
</dbReference>
<sequence>MATDQFAEGFAPRAVDLIISEFNDKLNDRFLSETNHDSKLVTVAKIPDGDKEELTRLVTDQGYEVSYVD</sequence>
<proteinExistence type="predicted"/>
<gene>
    <name evidence="1" type="ORF">IRJ16_16135</name>
</gene>